<dbReference type="KEGG" id="moc:BB934_34485"/>
<dbReference type="OrthoDB" id="9805159at2"/>
<sequence>MALTTKVIDGDLLTLRIVFPDDRTVTVTAGRDGKSVGMAPNDGKIADRLSSIFHWSTEKVGEPGYPFTSLNQVIYGMETLARSAMSVEQFIAGLREVLEVSGTSSEPEIGVRTPSSTVVDLSPSGNGWFVDARFQTGERFKLAINKASIGWAADPPEPGRDKAVMKLLSRLKAAPAPTDEDLALLVMEVAHYSSDIAGWFNGLHFALSEQPGL</sequence>
<protein>
    <recommendedName>
        <fullName evidence="2">DUF1828 domain-containing protein</fullName>
    </recommendedName>
</protein>
<reference evidence="1" key="1">
    <citation type="submission" date="2016-07" db="EMBL/GenBank/DDBJ databases">
        <title>Microvirga ossetica sp. nov. a new species of rhizobia isolated from root nodules of the legume species Vicia alpestris Steven originated from North Ossetia region in the Caucasus.</title>
        <authorList>
            <person name="Safronova V.I."/>
            <person name="Kuznetsova I.G."/>
            <person name="Sazanova A.L."/>
            <person name="Belimov A."/>
            <person name="Andronov E."/>
            <person name="Osledkin Y.S."/>
            <person name="Onishchuk O.P."/>
            <person name="Kurchak O.N."/>
            <person name="Shaposhnikov A.I."/>
            <person name="Willems A."/>
            <person name="Tikhonovich I.A."/>
        </authorList>
    </citation>
    <scope>NUCLEOTIDE SEQUENCE [LARGE SCALE GENOMIC DNA]</scope>
    <source>
        <strain evidence="1">V5/3M</strain>
        <plasmid evidence="1">unnamed3</plasmid>
    </source>
</reference>
<keyword evidence="1" id="KW-0614">Plasmid</keyword>
<organism evidence="1">
    <name type="scientific">Microvirga ossetica</name>
    <dbReference type="NCBI Taxonomy" id="1882682"/>
    <lineage>
        <taxon>Bacteria</taxon>
        <taxon>Pseudomonadati</taxon>
        <taxon>Pseudomonadota</taxon>
        <taxon>Alphaproteobacteria</taxon>
        <taxon>Hyphomicrobiales</taxon>
        <taxon>Methylobacteriaceae</taxon>
        <taxon>Microvirga</taxon>
    </lineage>
</organism>
<proteinExistence type="predicted"/>
<evidence type="ECO:0008006" key="2">
    <source>
        <dbReference type="Google" id="ProtNLM"/>
    </source>
</evidence>
<gene>
    <name evidence="1" type="ORF">BB934_34485</name>
</gene>
<dbReference type="EMBL" id="CP016618">
    <property type="protein sequence ID" value="ANY83398.1"/>
    <property type="molecule type" value="Genomic_DNA"/>
</dbReference>
<evidence type="ECO:0000313" key="1">
    <source>
        <dbReference type="EMBL" id="ANY83398.1"/>
    </source>
</evidence>
<dbReference type="RefSeq" id="WP_099514409.1">
    <property type="nucleotide sequence ID" value="NZ_CP016618.1"/>
</dbReference>
<dbReference type="AlphaFoldDB" id="A0A1B2ETT3"/>
<accession>A0A1B2ETT3</accession>
<name>A0A1B2ETT3_9HYPH</name>
<geneLocation type="plasmid" evidence="1">
    <name>unnamed3</name>
</geneLocation>